<protein>
    <recommendedName>
        <fullName evidence="7">Palmitoyltransferase</fullName>
        <ecNumber evidence="7">2.3.1.225</ecNumber>
    </recommendedName>
</protein>
<dbReference type="PROSITE" id="PS50216">
    <property type="entry name" value="DHHC"/>
    <property type="match status" value="1"/>
</dbReference>
<keyword evidence="2 7" id="KW-0808">Transferase</keyword>
<comment type="subcellular location">
    <subcellularLocation>
        <location evidence="1">Membrane</location>
        <topology evidence="1">Multi-pass membrane protein</topology>
    </subcellularLocation>
</comment>
<feature type="domain" description="Palmitoyltransferase DHHC" evidence="8">
    <location>
        <begin position="152"/>
        <end position="277"/>
    </location>
</feature>
<evidence type="ECO:0000256" key="6">
    <source>
        <dbReference type="ARBA" id="ARBA00023315"/>
    </source>
</evidence>
<evidence type="ECO:0000256" key="1">
    <source>
        <dbReference type="ARBA" id="ARBA00004141"/>
    </source>
</evidence>
<organism evidence="9 10">
    <name type="scientific">Steinernema hermaphroditum</name>
    <dbReference type="NCBI Taxonomy" id="289476"/>
    <lineage>
        <taxon>Eukaryota</taxon>
        <taxon>Metazoa</taxon>
        <taxon>Ecdysozoa</taxon>
        <taxon>Nematoda</taxon>
        <taxon>Chromadorea</taxon>
        <taxon>Rhabditida</taxon>
        <taxon>Tylenchina</taxon>
        <taxon>Panagrolaimomorpha</taxon>
        <taxon>Strongyloidoidea</taxon>
        <taxon>Steinernematidae</taxon>
        <taxon>Steinernema</taxon>
    </lineage>
</organism>
<evidence type="ECO:0000256" key="5">
    <source>
        <dbReference type="ARBA" id="ARBA00023136"/>
    </source>
</evidence>
<evidence type="ECO:0000256" key="7">
    <source>
        <dbReference type="RuleBase" id="RU079119"/>
    </source>
</evidence>
<dbReference type="AlphaFoldDB" id="A0AA39HKP3"/>
<keyword evidence="6 7" id="KW-0012">Acyltransferase</keyword>
<keyword evidence="5 7" id="KW-0472">Membrane</keyword>
<evidence type="ECO:0000313" key="9">
    <source>
        <dbReference type="EMBL" id="KAK0407662.1"/>
    </source>
</evidence>
<dbReference type="EMBL" id="JAUCMV010000003">
    <property type="protein sequence ID" value="KAK0407662.1"/>
    <property type="molecule type" value="Genomic_DNA"/>
</dbReference>
<accession>A0AA39HKP3</accession>
<dbReference type="EC" id="2.3.1.225" evidence="7"/>
<comment type="caution">
    <text evidence="9">The sequence shown here is derived from an EMBL/GenBank/DDBJ whole genome shotgun (WGS) entry which is preliminary data.</text>
</comment>
<keyword evidence="3 7" id="KW-0812">Transmembrane</keyword>
<evidence type="ECO:0000313" key="10">
    <source>
        <dbReference type="Proteomes" id="UP001175271"/>
    </source>
</evidence>
<dbReference type="Pfam" id="PF01529">
    <property type="entry name" value="DHHC"/>
    <property type="match status" value="1"/>
</dbReference>
<evidence type="ECO:0000256" key="3">
    <source>
        <dbReference type="ARBA" id="ARBA00022692"/>
    </source>
</evidence>
<dbReference type="Proteomes" id="UP001175271">
    <property type="component" value="Unassembled WGS sequence"/>
</dbReference>
<sequence>MSWYSKIYVFVREYREKHWFLGFFLHLLLNCLLTVQILGAAYSFYAYNFVFLRYWVTSDVQRTIYAVIYNYFMFMWIWSLIQTCGTRVARVPEQYYVSDEVDKQIKEVTPFINGRYMPDLSTHDNAHLQYKILIEAAANRNLKFAEVDSWNRLRYCYMCKLIKPDRAHHCMSCGFCVVKYDHHCPWINKCVSHRNYKYFVLYLIYGMIIIVWSVLTMIEGLARYFMNQQWIDEALLFAQVLFCILLQCGFGYYPLGELLVYHLKLIQVNETTCEQAKPTNIKGDSNAGYDLGTYRNFRAVFGWGLWAIPLDTRVNDGRHFPITYSDDSFTDRFVVRRVAEVSTPMNSFTI</sequence>
<comment type="domain">
    <text evidence="7">The DHHC domain is required for palmitoyltransferase activity.</text>
</comment>
<feature type="transmembrane region" description="Helical" evidence="7">
    <location>
        <begin position="234"/>
        <end position="255"/>
    </location>
</feature>
<name>A0AA39HKP3_9BILA</name>
<dbReference type="PANTHER" id="PTHR12246">
    <property type="entry name" value="PALMITOYLTRANSFERASE ZDHHC16"/>
    <property type="match status" value="1"/>
</dbReference>
<keyword evidence="4 7" id="KW-1133">Transmembrane helix</keyword>
<dbReference type="GO" id="GO:0019706">
    <property type="term" value="F:protein-cysteine S-palmitoyltransferase activity"/>
    <property type="evidence" value="ECO:0007669"/>
    <property type="project" value="UniProtKB-EC"/>
</dbReference>
<comment type="catalytic activity">
    <reaction evidence="7">
        <text>L-cysteinyl-[protein] + hexadecanoyl-CoA = S-hexadecanoyl-L-cysteinyl-[protein] + CoA</text>
        <dbReference type="Rhea" id="RHEA:36683"/>
        <dbReference type="Rhea" id="RHEA-COMP:10131"/>
        <dbReference type="Rhea" id="RHEA-COMP:11032"/>
        <dbReference type="ChEBI" id="CHEBI:29950"/>
        <dbReference type="ChEBI" id="CHEBI:57287"/>
        <dbReference type="ChEBI" id="CHEBI:57379"/>
        <dbReference type="ChEBI" id="CHEBI:74151"/>
        <dbReference type="EC" id="2.3.1.225"/>
    </reaction>
</comment>
<evidence type="ECO:0000256" key="2">
    <source>
        <dbReference type="ARBA" id="ARBA00022679"/>
    </source>
</evidence>
<feature type="transmembrane region" description="Helical" evidence="7">
    <location>
        <begin position="199"/>
        <end position="222"/>
    </location>
</feature>
<dbReference type="InterPro" id="IPR039859">
    <property type="entry name" value="PFA4/ZDH16/20/ERF2-like"/>
</dbReference>
<feature type="transmembrane region" description="Helical" evidence="7">
    <location>
        <begin position="20"/>
        <end position="44"/>
    </location>
</feature>
<dbReference type="InterPro" id="IPR001594">
    <property type="entry name" value="Palmitoyltrfase_DHHC"/>
</dbReference>
<feature type="transmembrane region" description="Helical" evidence="7">
    <location>
        <begin position="64"/>
        <end position="81"/>
    </location>
</feature>
<reference evidence="9" key="1">
    <citation type="submission" date="2023-06" db="EMBL/GenBank/DDBJ databases">
        <title>Genomic analysis of the entomopathogenic nematode Steinernema hermaphroditum.</title>
        <authorList>
            <person name="Schwarz E.M."/>
            <person name="Heppert J.K."/>
            <person name="Baniya A."/>
            <person name="Schwartz H.T."/>
            <person name="Tan C.-H."/>
            <person name="Antoshechkin I."/>
            <person name="Sternberg P.W."/>
            <person name="Goodrich-Blair H."/>
            <person name="Dillman A.R."/>
        </authorList>
    </citation>
    <scope>NUCLEOTIDE SEQUENCE</scope>
    <source>
        <strain evidence="9">PS9179</strain>
        <tissue evidence="9">Whole animal</tissue>
    </source>
</reference>
<evidence type="ECO:0000259" key="8">
    <source>
        <dbReference type="Pfam" id="PF01529"/>
    </source>
</evidence>
<comment type="similarity">
    <text evidence="7">Belongs to the DHHC palmitoyltransferase family.</text>
</comment>
<evidence type="ECO:0000256" key="4">
    <source>
        <dbReference type="ARBA" id="ARBA00022989"/>
    </source>
</evidence>
<dbReference type="GO" id="GO:0016020">
    <property type="term" value="C:membrane"/>
    <property type="evidence" value="ECO:0007669"/>
    <property type="project" value="UniProtKB-SubCell"/>
</dbReference>
<gene>
    <name evidence="9" type="ORF">QR680_003519</name>
</gene>
<proteinExistence type="inferred from homology"/>
<keyword evidence="10" id="KW-1185">Reference proteome</keyword>